<keyword evidence="5" id="KW-1185">Reference proteome</keyword>
<dbReference type="OrthoDB" id="9801945at2"/>
<dbReference type="EMBL" id="RIBS01000002">
    <property type="protein sequence ID" value="RNF85459.1"/>
    <property type="molecule type" value="Genomic_DNA"/>
</dbReference>
<keyword evidence="1" id="KW-0547">Nucleotide-binding</keyword>
<dbReference type="RefSeq" id="WP_123087245.1">
    <property type="nucleotide sequence ID" value="NZ_RIBS01000002.1"/>
</dbReference>
<dbReference type="InterPro" id="IPR044672">
    <property type="entry name" value="MOCS2A"/>
</dbReference>
<name>A0A3M8SVZ1_9GAMM</name>
<dbReference type="PANTHER" id="PTHR33359:SF1">
    <property type="entry name" value="MOLYBDOPTERIN SYNTHASE SULFUR CARRIER SUBUNIT"/>
    <property type="match status" value="1"/>
</dbReference>
<evidence type="ECO:0000313" key="4">
    <source>
        <dbReference type="EMBL" id="RNF85459.1"/>
    </source>
</evidence>
<dbReference type="Gene3D" id="3.10.20.30">
    <property type="match status" value="1"/>
</dbReference>
<dbReference type="GO" id="GO:1990133">
    <property type="term" value="C:molybdopterin adenylyltransferase complex"/>
    <property type="evidence" value="ECO:0007669"/>
    <property type="project" value="TreeGrafter"/>
</dbReference>
<comment type="caution">
    <text evidence="4">The sequence shown here is derived from an EMBL/GenBank/DDBJ whole genome shotgun (WGS) entry which is preliminary data.</text>
</comment>
<dbReference type="AlphaFoldDB" id="A0A3M8SVZ1"/>
<evidence type="ECO:0000256" key="3">
    <source>
        <dbReference type="ARBA" id="ARBA00024247"/>
    </source>
</evidence>
<dbReference type="InterPro" id="IPR016155">
    <property type="entry name" value="Mopterin_synth/thiamin_S_b"/>
</dbReference>
<dbReference type="SUPFAM" id="SSF54285">
    <property type="entry name" value="MoaD/ThiS"/>
    <property type="match status" value="1"/>
</dbReference>
<sequence>MSPGALPSGTLTVLYFASLRDAAGCETETVVADAADLRALYLRLQARHGFALPVDRLRVAVDGAFAHWGDVPRAGSEVAFIPPVSGG</sequence>
<dbReference type="InterPro" id="IPR003749">
    <property type="entry name" value="ThiS/MoaD-like"/>
</dbReference>
<evidence type="ECO:0000313" key="5">
    <source>
        <dbReference type="Proteomes" id="UP000267049"/>
    </source>
</evidence>
<dbReference type="InterPro" id="IPR012675">
    <property type="entry name" value="Beta-grasp_dom_sf"/>
</dbReference>
<dbReference type="CDD" id="cd00754">
    <property type="entry name" value="Ubl_MoaD"/>
    <property type="match status" value="1"/>
</dbReference>
<dbReference type="GO" id="GO:0006777">
    <property type="term" value="P:Mo-molybdopterin cofactor biosynthetic process"/>
    <property type="evidence" value="ECO:0007669"/>
    <property type="project" value="InterPro"/>
</dbReference>
<proteinExistence type="inferred from homology"/>
<dbReference type="PANTHER" id="PTHR33359">
    <property type="entry name" value="MOLYBDOPTERIN SYNTHASE SULFUR CARRIER SUBUNIT"/>
    <property type="match status" value="1"/>
</dbReference>
<organism evidence="4 5">
    <name type="scientific">Montanilutibacter psychrotolerans</name>
    <dbReference type="NCBI Taxonomy" id="1327343"/>
    <lineage>
        <taxon>Bacteria</taxon>
        <taxon>Pseudomonadati</taxon>
        <taxon>Pseudomonadota</taxon>
        <taxon>Gammaproteobacteria</taxon>
        <taxon>Lysobacterales</taxon>
        <taxon>Lysobacteraceae</taxon>
        <taxon>Montanilutibacter</taxon>
    </lineage>
</organism>
<dbReference type="GO" id="GO:0000166">
    <property type="term" value="F:nucleotide binding"/>
    <property type="evidence" value="ECO:0007669"/>
    <property type="project" value="UniProtKB-KW"/>
</dbReference>
<accession>A0A3M8SVZ1</accession>
<gene>
    <name evidence="4" type="ORF">EER27_03870</name>
</gene>
<protein>
    <recommendedName>
        <fullName evidence="3">Molybdopterin synthase sulfur carrier subunit</fullName>
    </recommendedName>
</protein>
<evidence type="ECO:0000256" key="1">
    <source>
        <dbReference type="ARBA" id="ARBA00022741"/>
    </source>
</evidence>
<reference evidence="4 5" key="1">
    <citation type="submission" date="2018-11" db="EMBL/GenBank/DDBJ databases">
        <title>Lysobacter cryohumiis sp. nov., isolated from soil in the Tianshan Mountains, Xinjiang, China.</title>
        <authorList>
            <person name="Luo Y."/>
            <person name="Sheng H."/>
        </authorList>
    </citation>
    <scope>NUCLEOTIDE SEQUENCE [LARGE SCALE GENOMIC DNA]</scope>
    <source>
        <strain evidence="4 5">ZS60</strain>
    </source>
</reference>
<dbReference type="Pfam" id="PF02597">
    <property type="entry name" value="ThiS"/>
    <property type="match status" value="1"/>
</dbReference>
<evidence type="ECO:0000256" key="2">
    <source>
        <dbReference type="ARBA" id="ARBA00024200"/>
    </source>
</evidence>
<dbReference type="Proteomes" id="UP000267049">
    <property type="component" value="Unassembled WGS sequence"/>
</dbReference>
<comment type="similarity">
    <text evidence="2">Belongs to the MoaD family.</text>
</comment>